<comment type="caution">
    <text evidence="6">The sequence shown here is derived from an EMBL/GenBank/DDBJ whole genome shotgun (WGS) entry which is preliminary data.</text>
</comment>
<dbReference type="InterPro" id="IPR017871">
    <property type="entry name" value="ABC_transporter-like_CS"/>
</dbReference>
<organism evidence="6 7">
    <name type="scientific">Actinospica acidithermotolerans</name>
    <dbReference type="NCBI Taxonomy" id="2828514"/>
    <lineage>
        <taxon>Bacteria</taxon>
        <taxon>Bacillati</taxon>
        <taxon>Actinomycetota</taxon>
        <taxon>Actinomycetes</taxon>
        <taxon>Catenulisporales</taxon>
        <taxon>Actinospicaceae</taxon>
        <taxon>Actinospica</taxon>
    </lineage>
</organism>
<dbReference type="Proteomes" id="UP000676325">
    <property type="component" value="Unassembled WGS sequence"/>
</dbReference>
<reference evidence="6" key="1">
    <citation type="submission" date="2021-04" db="EMBL/GenBank/DDBJ databases">
        <title>Genome based classification of Actinospica acidithermotolerans sp. nov., an actinobacterium isolated from an Indonesian hot spring.</title>
        <authorList>
            <person name="Kusuma A.B."/>
            <person name="Putra K.E."/>
            <person name="Nafisah S."/>
            <person name="Loh J."/>
            <person name="Nouioui I."/>
            <person name="Goodfellow M."/>
        </authorList>
    </citation>
    <scope>NUCLEOTIDE SEQUENCE</scope>
    <source>
        <strain evidence="6">MGRD01-02</strain>
    </source>
</reference>
<dbReference type="GO" id="GO:0016020">
    <property type="term" value="C:membrane"/>
    <property type="evidence" value="ECO:0007669"/>
    <property type="project" value="InterPro"/>
</dbReference>
<proteinExistence type="inferred from homology"/>
<dbReference type="InterPro" id="IPR003439">
    <property type="entry name" value="ABC_transporter-like_ATP-bd"/>
</dbReference>
<keyword evidence="4 6" id="KW-0067">ATP-binding</keyword>
<feature type="domain" description="ABC transporter" evidence="5">
    <location>
        <begin position="81"/>
        <end position="303"/>
    </location>
</feature>
<keyword evidence="2" id="KW-0813">Transport</keyword>
<dbReference type="GO" id="GO:0016887">
    <property type="term" value="F:ATP hydrolysis activity"/>
    <property type="evidence" value="ECO:0007669"/>
    <property type="project" value="InterPro"/>
</dbReference>
<gene>
    <name evidence="6" type="ORF">KDK95_17585</name>
</gene>
<dbReference type="InterPro" id="IPR027417">
    <property type="entry name" value="P-loop_NTPase"/>
</dbReference>
<dbReference type="SMART" id="SM00382">
    <property type="entry name" value="AAA"/>
    <property type="match status" value="1"/>
</dbReference>
<dbReference type="CDD" id="cd03220">
    <property type="entry name" value="ABC_KpsT_Wzt"/>
    <property type="match status" value="1"/>
</dbReference>
<comment type="similarity">
    <text evidence="1">Belongs to the ABC transporter superfamily.</text>
</comment>
<dbReference type="PANTHER" id="PTHR46743:SF2">
    <property type="entry name" value="TEICHOIC ACIDS EXPORT ATP-BINDING PROTEIN TAGH"/>
    <property type="match status" value="1"/>
</dbReference>
<keyword evidence="3" id="KW-0547">Nucleotide-binding</keyword>
<dbReference type="PANTHER" id="PTHR46743">
    <property type="entry name" value="TEICHOIC ACIDS EXPORT ATP-BINDING PROTEIN TAGH"/>
    <property type="match status" value="1"/>
</dbReference>
<keyword evidence="7" id="KW-1185">Reference proteome</keyword>
<dbReference type="Pfam" id="PF00005">
    <property type="entry name" value="ABC_tran"/>
    <property type="match status" value="1"/>
</dbReference>
<name>A0A941IIA5_9ACTN</name>
<evidence type="ECO:0000259" key="5">
    <source>
        <dbReference type="PROSITE" id="PS50893"/>
    </source>
</evidence>
<dbReference type="GO" id="GO:0005524">
    <property type="term" value="F:ATP binding"/>
    <property type="evidence" value="ECO:0007669"/>
    <property type="project" value="UniProtKB-KW"/>
</dbReference>
<dbReference type="SUPFAM" id="SSF52540">
    <property type="entry name" value="P-loop containing nucleoside triphosphate hydrolases"/>
    <property type="match status" value="1"/>
</dbReference>
<evidence type="ECO:0000256" key="1">
    <source>
        <dbReference type="ARBA" id="ARBA00005417"/>
    </source>
</evidence>
<evidence type="ECO:0000313" key="6">
    <source>
        <dbReference type="EMBL" id="MBR7828134.1"/>
    </source>
</evidence>
<evidence type="ECO:0000313" key="7">
    <source>
        <dbReference type="Proteomes" id="UP000676325"/>
    </source>
</evidence>
<dbReference type="PROSITE" id="PS00211">
    <property type="entry name" value="ABC_TRANSPORTER_1"/>
    <property type="match status" value="1"/>
</dbReference>
<dbReference type="Gene3D" id="3.40.50.300">
    <property type="entry name" value="P-loop containing nucleotide triphosphate hydrolases"/>
    <property type="match status" value="1"/>
</dbReference>
<evidence type="ECO:0000256" key="3">
    <source>
        <dbReference type="ARBA" id="ARBA00022741"/>
    </source>
</evidence>
<dbReference type="InterPro" id="IPR015860">
    <property type="entry name" value="ABC_transpr_TagH-like"/>
</dbReference>
<dbReference type="PROSITE" id="PS50893">
    <property type="entry name" value="ABC_TRANSPORTER_2"/>
    <property type="match status" value="1"/>
</dbReference>
<accession>A0A941IIA5</accession>
<dbReference type="EMBL" id="JAGSOH010000049">
    <property type="protein sequence ID" value="MBR7828134.1"/>
    <property type="molecule type" value="Genomic_DNA"/>
</dbReference>
<dbReference type="InterPro" id="IPR003593">
    <property type="entry name" value="AAA+_ATPase"/>
</dbReference>
<evidence type="ECO:0000256" key="4">
    <source>
        <dbReference type="ARBA" id="ARBA00022840"/>
    </source>
</evidence>
<sequence length="304" mass="32472">MADTPKVLPSQVLRAIQGKEGEHSFSEEELAALRAQIIEERAKRRAEAATNQPTVVVDNLNIVYRIHGAGTGRGSATGALSRIVSRRTSPTIREVHAVRGISFVARRGESIGLIGRNGSGKSTTLAAIAGLLPPEKGGGVYTDGQPSLLGINAALMPDLTGERNVIVGCLAMGMSKAEANARYQGIVDFSRIQETNPHAMNLPMKAYSSGMAARLRFAIAASRDQDVLMIDEALATGDAKFQAQSEQRIRELRASAGTVFVVSHSMAAIRDTCDRAIWIEAGKILMDGDVDEVADAYEAWSKQG</sequence>
<evidence type="ECO:0000256" key="2">
    <source>
        <dbReference type="ARBA" id="ARBA00022448"/>
    </source>
</evidence>
<dbReference type="GO" id="GO:0140359">
    <property type="term" value="F:ABC-type transporter activity"/>
    <property type="evidence" value="ECO:0007669"/>
    <property type="project" value="InterPro"/>
</dbReference>
<dbReference type="InterPro" id="IPR050683">
    <property type="entry name" value="Bact_Polysacc_Export_ATP-bd"/>
</dbReference>
<dbReference type="AlphaFoldDB" id="A0A941IIA5"/>
<protein>
    <submittedName>
        <fullName evidence="6">ABC transporter ATP-binding protein</fullName>
    </submittedName>
</protein>